<name>A0AAD7AIM7_9AGAR</name>
<dbReference type="SUPFAM" id="SSF103473">
    <property type="entry name" value="MFS general substrate transporter"/>
    <property type="match status" value="1"/>
</dbReference>
<feature type="transmembrane region" description="Helical" evidence="7">
    <location>
        <begin position="79"/>
        <end position="102"/>
    </location>
</feature>
<dbReference type="GO" id="GO:0012505">
    <property type="term" value="C:endomembrane system"/>
    <property type="evidence" value="ECO:0007669"/>
    <property type="project" value="UniProtKB-SubCell"/>
</dbReference>
<dbReference type="EMBL" id="JARIHO010000007">
    <property type="protein sequence ID" value="KAJ7358621.1"/>
    <property type="molecule type" value="Genomic_DNA"/>
</dbReference>
<sequence length="434" mass="46934">MANTIGSTQPSSHLSLEKKGLDSESAQASATPSISCQTSRQITVERIQFFTLCWSIIVTGWNDGTTGPLLPRIQSVYGIGYTTVSLLFVFATVGFVSGAFLNVPLSDRFTFGQLMVLGASLQAIAYAIDAVAPPFEVLCLGYAINGIGMAIQDGQANGYVATMKRKPEKKMGILHAAYGAGALLAPLASTQFAQLKRWSFQYLVSMIIALSNVCVLILVFKLRSADACITEIGQDETVKSDETKSSLRQIFPLKSVHLLALYILIYVGLEATIGGWIVTYVLQARNGSPSSGYISTGFFGGMFNDSRFYSKKQTSRPVGIMLGRVGERRVLFLYFFIALGMELVIWFVPSVVGNAFAAAFLGFILGPWYPIGMNLAARIIPPWLLAPSMGWIAGFGQAGSALFPFITGVVAQKSSIHSFPPLYVFFPIRTPVLG</sequence>
<comment type="similarity">
    <text evidence="2">Belongs to the major facilitator superfamily.</text>
</comment>
<evidence type="ECO:0000256" key="7">
    <source>
        <dbReference type="SAM" id="Phobius"/>
    </source>
</evidence>
<proteinExistence type="inferred from homology"/>
<feature type="domain" description="Major facilitator superfamily (MFS) profile" evidence="8">
    <location>
        <begin position="48"/>
        <end position="434"/>
    </location>
</feature>
<evidence type="ECO:0000256" key="5">
    <source>
        <dbReference type="ARBA" id="ARBA00022989"/>
    </source>
</evidence>
<reference evidence="9" key="1">
    <citation type="submission" date="2023-03" db="EMBL/GenBank/DDBJ databases">
        <title>Massive genome expansion in bonnet fungi (Mycena s.s.) driven by repeated elements and novel gene families across ecological guilds.</title>
        <authorList>
            <consortium name="Lawrence Berkeley National Laboratory"/>
            <person name="Harder C.B."/>
            <person name="Miyauchi S."/>
            <person name="Viragh M."/>
            <person name="Kuo A."/>
            <person name="Thoen E."/>
            <person name="Andreopoulos B."/>
            <person name="Lu D."/>
            <person name="Skrede I."/>
            <person name="Drula E."/>
            <person name="Henrissat B."/>
            <person name="Morin E."/>
            <person name="Kohler A."/>
            <person name="Barry K."/>
            <person name="LaButti K."/>
            <person name="Morin E."/>
            <person name="Salamov A."/>
            <person name="Lipzen A."/>
            <person name="Mereny Z."/>
            <person name="Hegedus B."/>
            <person name="Baldrian P."/>
            <person name="Stursova M."/>
            <person name="Weitz H."/>
            <person name="Taylor A."/>
            <person name="Grigoriev I.V."/>
            <person name="Nagy L.G."/>
            <person name="Martin F."/>
            <person name="Kauserud H."/>
        </authorList>
    </citation>
    <scope>NUCLEOTIDE SEQUENCE</scope>
    <source>
        <strain evidence="9">CBHHK002</strain>
    </source>
</reference>
<dbReference type="InterPro" id="IPR051788">
    <property type="entry name" value="MFS_Transporter"/>
</dbReference>
<dbReference type="PANTHER" id="PTHR23514:SF3">
    <property type="entry name" value="BYPASS OF STOP CODON PROTEIN 6"/>
    <property type="match status" value="1"/>
</dbReference>
<feature type="transmembrane region" description="Helical" evidence="7">
    <location>
        <begin position="199"/>
        <end position="220"/>
    </location>
</feature>
<dbReference type="InterPro" id="IPR020846">
    <property type="entry name" value="MFS_dom"/>
</dbReference>
<evidence type="ECO:0000256" key="6">
    <source>
        <dbReference type="ARBA" id="ARBA00023136"/>
    </source>
</evidence>
<dbReference type="PANTHER" id="PTHR23514">
    <property type="entry name" value="BYPASS OF STOP CODON PROTEIN 6"/>
    <property type="match status" value="1"/>
</dbReference>
<feature type="transmembrane region" description="Helical" evidence="7">
    <location>
        <begin position="355"/>
        <end position="377"/>
    </location>
</feature>
<dbReference type="GO" id="GO:0022857">
    <property type="term" value="F:transmembrane transporter activity"/>
    <property type="evidence" value="ECO:0007669"/>
    <property type="project" value="InterPro"/>
</dbReference>
<dbReference type="Proteomes" id="UP001218218">
    <property type="component" value="Unassembled WGS sequence"/>
</dbReference>
<dbReference type="InterPro" id="IPR036259">
    <property type="entry name" value="MFS_trans_sf"/>
</dbReference>
<accession>A0AAD7AIM7</accession>
<keyword evidence="10" id="KW-1185">Reference proteome</keyword>
<dbReference type="Gene3D" id="1.20.1250.20">
    <property type="entry name" value="MFS general substrate transporter like domains"/>
    <property type="match status" value="1"/>
</dbReference>
<protein>
    <submittedName>
        <fullName evidence="9">Major facilitator superfamily domain-containing protein</fullName>
    </submittedName>
</protein>
<evidence type="ECO:0000259" key="8">
    <source>
        <dbReference type="PROSITE" id="PS50850"/>
    </source>
</evidence>
<keyword evidence="5 7" id="KW-1133">Transmembrane helix</keyword>
<evidence type="ECO:0000256" key="2">
    <source>
        <dbReference type="ARBA" id="ARBA00008335"/>
    </source>
</evidence>
<evidence type="ECO:0000256" key="1">
    <source>
        <dbReference type="ARBA" id="ARBA00004127"/>
    </source>
</evidence>
<keyword evidence="4 7" id="KW-0812">Transmembrane</keyword>
<evidence type="ECO:0000256" key="3">
    <source>
        <dbReference type="ARBA" id="ARBA00022448"/>
    </source>
</evidence>
<keyword evidence="6 7" id="KW-0472">Membrane</keyword>
<comment type="caution">
    <text evidence="9">The sequence shown here is derived from an EMBL/GenBank/DDBJ whole genome shotgun (WGS) entry which is preliminary data.</text>
</comment>
<dbReference type="PROSITE" id="PS50850">
    <property type="entry name" value="MFS"/>
    <property type="match status" value="1"/>
</dbReference>
<feature type="transmembrane region" description="Helical" evidence="7">
    <location>
        <begin position="290"/>
        <end position="309"/>
    </location>
</feature>
<dbReference type="Pfam" id="PF07690">
    <property type="entry name" value="MFS_1"/>
    <property type="match status" value="1"/>
</dbReference>
<feature type="transmembrane region" description="Helical" evidence="7">
    <location>
        <begin position="389"/>
        <end position="411"/>
    </location>
</feature>
<evidence type="ECO:0000256" key="4">
    <source>
        <dbReference type="ARBA" id="ARBA00022692"/>
    </source>
</evidence>
<feature type="transmembrane region" description="Helical" evidence="7">
    <location>
        <begin position="330"/>
        <end position="349"/>
    </location>
</feature>
<dbReference type="GO" id="GO:0016020">
    <property type="term" value="C:membrane"/>
    <property type="evidence" value="ECO:0007669"/>
    <property type="project" value="TreeGrafter"/>
</dbReference>
<feature type="transmembrane region" description="Helical" evidence="7">
    <location>
        <begin position="256"/>
        <end position="278"/>
    </location>
</feature>
<feature type="transmembrane region" description="Helical" evidence="7">
    <location>
        <begin position="172"/>
        <end position="193"/>
    </location>
</feature>
<evidence type="ECO:0000313" key="9">
    <source>
        <dbReference type="EMBL" id="KAJ7358621.1"/>
    </source>
</evidence>
<evidence type="ECO:0000313" key="10">
    <source>
        <dbReference type="Proteomes" id="UP001218218"/>
    </source>
</evidence>
<dbReference type="AlphaFoldDB" id="A0AAD7AIM7"/>
<gene>
    <name evidence="9" type="ORF">DFH08DRAFT_687351</name>
</gene>
<comment type="subcellular location">
    <subcellularLocation>
        <location evidence="1">Endomembrane system</location>
        <topology evidence="1">Multi-pass membrane protein</topology>
    </subcellularLocation>
</comment>
<keyword evidence="3" id="KW-0813">Transport</keyword>
<organism evidence="9 10">
    <name type="scientific">Mycena albidolilacea</name>
    <dbReference type="NCBI Taxonomy" id="1033008"/>
    <lineage>
        <taxon>Eukaryota</taxon>
        <taxon>Fungi</taxon>
        <taxon>Dikarya</taxon>
        <taxon>Basidiomycota</taxon>
        <taxon>Agaricomycotina</taxon>
        <taxon>Agaricomycetes</taxon>
        <taxon>Agaricomycetidae</taxon>
        <taxon>Agaricales</taxon>
        <taxon>Marasmiineae</taxon>
        <taxon>Mycenaceae</taxon>
        <taxon>Mycena</taxon>
    </lineage>
</organism>
<dbReference type="InterPro" id="IPR011701">
    <property type="entry name" value="MFS"/>
</dbReference>